<protein>
    <submittedName>
        <fullName evidence="2">Uncharacterized protein</fullName>
    </submittedName>
</protein>
<feature type="compositionally biased region" description="Acidic residues" evidence="1">
    <location>
        <begin position="10"/>
        <end position="24"/>
    </location>
</feature>
<feature type="region of interest" description="Disordered" evidence="1">
    <location>
        <begin position="75"/>
        <end position="103"/>
    </location>
</feature>
<dbReference type="AlphaFoldDB" id="A0A5C3NZT2"/>
<proteinExistence type="predicted"/>
<evidence type="ECO:0000313" key="2">
    <source>
        <dbReference type="EMBL" id="TFK81878.1"/>
    </source>
</evidence>
<sequence>MPLLPVPDNAEADPEDDEEDDGEEILGLPSEFNPQELDTYDLGTLASYELKLRIGLAFDLLCEVREGVKHAAANLAQKKKDSRTKKDHLRGQSEINKSRQLGERKAYEYNHNYERIATLRTLLKQPANKDEMEGRLRRIDLNKDLKMVSLTVSKSVGDGELLAHPSWIWSAFDPPKDKRQQASDCAHWHRARMAKAQADAHVNLTCADFRAAIRGLDCMSTCWNNVAEGTDSDLSDGARAYAYQQVHMYIKMRDELKAAYAKALKPGADSEALDHHLVSVQLYSAPYARWLTWFYSLSVITLSHW</sequence>
<dbReference type="EMBL" id="ML211548">
    <property type="protein sequence ID" value="TFK81878.1"/>
    <property type="molecule type" value="Genomic_DNA"/>
</dbReference>
<dbReference type="STRING" id="1314778.A0A5C3NZT2"/>
<reference evidence="2 3" key="1">
    <citation type="journal article" date="2019" name="Nat. Ecol. Evol.">
        <title>Megaphylogeny resolves global patterns of mushroom evolution.</title>
        <authorList>
            <person name="Varga T."/>
            <person name="Krizsan K."/>
            <person name="Foldi C."/>
            <person name="Dima B."/>
            <person name="Sanchez-Garcia M."/>
            <person name="Sanchez-Ramirez S."/>
            <person name="Szollosi G.J."/>
            <person name="Szarkandi J.G."/>
            <person name="Papp V."/>
            <person name="Albert L."/>
            <person name="Andreopoulos W."/>
            <person name="Angelini C."/>
            <person name="Antonin V."/>
            <person name="Barry K.W."/>
            <person name="Bougher N.L."/>
            <person name="Buchanan P."/>
            <person name="Buyck B."/>
            <person name="Bense V."/>
            <person name="Catcheside P."/>
            <person name="Chovatia M."/>
            <person name="Cooper J."/>
            <person name="Damon W."/>
            <person name="Desjardin D."/>
            <person name="Finy P."/>
            <person name="Geml J."/>
            <person name="Haridas S."/>
            <person name="Hughes K."/>
            <person name="Justo A."/>
            <person name="Karasinski D."/>
            <person name="Kautmanova I."/>
            <person name="Kiss B."/>
            <person name="Kocsube S."/>
            <person name="Kotiranta H."/>
            <person name="LaButti K.M."/>
            <person name="Lechner B.E."/>
            <person name="Liimatainen K."/>
            <person name="Lipzen A."/>
            <person name="Lukacs Z."/>
            <person name="Mihaltcheva S."/>
            <person name="Morgado L.N."/>
            <person name="Niskanen T."/>
            <person name="Noordeloos M.E."/>
            <person name="Ohm R.A."/>
            <person name="Ortiz-Santana B."/>
            <person name="Ovrebo C."/>
            <person name="Racz N."/>
            <person name="Riley R."/>
            <person name="Savchenko A."/>
            <person name="Shiryaev A."/>
            <person name="Soop K."/>
            <person name="Spirin V."/>
            <person name="Szebenyi C."/>
            <person name="Tomsovsky M."/>
            <person name="Tulloss R.E."/>
            <person name="Uehling J."/>
            <person name="Grigoriev I.V."/>
            <person name="Vagvolgyi C."/>
            <person name="Papp T."/>
            <person name="Martin F.M."/>
            <person name="Miettinen O."/>
            <person name="Hibbett D.S."/>
            <person name="Nagy L.G."/>
        </authorList>
    </citation>
    <scope>NUCLEOTIDE SEQUENCE [LARGE SCALE GENOMIC DNA]</scope>
    <source>
        <strain evidence="2 3">HHB13444</strain>
    </source>
</reference>
<evidence type="ECO:0000256" key="1">
    <source>
        <dbReference type="SAM" id="MobiDB-lite"/>
    </source>
</evidence>
<gene>
    <name evidence="2" type="ORF">K466DRAFT_501353</name>
</gene>
<accession>A0A5C3NZT2</accession>
<evidence type="ECO:0000313" key="3">
    <source>
        <dbReference type="Proteomes" id="UP000308197"/>
    </source>
</evidence>
<name>A0A5C3NZT2_9APHY</name>
<keyword evidence="3" id="KW-1185">Reference proteome</keyword>
<dbReference type="Proteomes" id="UP000308197">
    <property type="component" value="Unassembled WGS sequence"/>
</dbReference>
<organism evidence="2 3">
    <name type="scientific">Polyporus arcularius HHB13444</name>
    <dbReference type="NCBI Taxonomy" id="1314778"/>
    <lineage>
        <taxon>Eukaryota</taxon>
        <taxon>Fungi</taxon>
        <taxon>Dikarya</taxon>
        <taxon>Basidiomycota</taxon>
        <taxon>Agaricomycotina</taxon>
        <taxon>Agaricomycetes</taxon>
        <taxon>Polyporales</taxon>
        <taxon>Polyporaceae</taxon>
        <taxon>Polyporus</taxon>
    </lineage>
</organism>
<feature type="region of interest" description="Disordered" evidence="1">
    <location>
        <begin position="1"/>
        <end position="29"/>
    </location>
</feature>
<dbReference type="InParanoid" id="A0A5C3NZT2"/>